<accession>A0A383B6Z6</accession>
<keyword evidence="3 6" id="KW-0812">Transmembrane</keyword>
<evidence type="ECO:0008006" key="8">
    <source>
        <dbReference type="Google" id="ProtNLM"/>
    </source>
</evidence>
<dbReference type="EMBL" id="UINC01197891">
    <property type="protein sequence ID" value="SVE15603.1"/>
    <property type="molecule type" value="Genomic_DNA"/>
</dbReference>
<evidence type="ECO:0000256" key="4">
    <source>
        <dbReference type="ARBA" id="ARBA00022989"/>
    </source>
</evidence>
<gene>
    <name evidence="7" type="ORF">METZ01_LOCUS468457</name>
</gene>
<proteinExistence type="predicted"/>
<dbReference type="InterPro" id="IPR001851">
    <property type="entry name" value="ABC_transp_permease"/>
</dbReference>
<dbReference type="AlphaFoldDB" id="A0A383B6Z6"/>
<sequence>MDMFTLMSGLQLTCIYGILAIGVSIIWSSLGMLNLAHGFTFAASGYGAWWAATTFSKSAWVVFGAGISTGALIGIVIYFVAFLYIHDRPNYPIRAL</sequence>
<evidence type="ECO:0000313" key="7">
    <source>
        <dbReference type="EMBL" id="SVE15603.1"/>
    </source>
</evidence>
<evidence type="ECO:0000256" key="2">
    <source>
        <dbReference type="ARBA" id="ARBA00022475"/>
    </source>
</evidence>
<dbReference type="Pfam" id="PF02653">
    <property type="entry name" value="BPD_transp_2"/>
    <property type="match status" value="1"/>
</dbReference>
<reference evidence="7" key="1">
    <citation type="submission" date="2018-05" db="EMBL/GenBank/DDBJ databases">
        <authorList>
            <person name="Lanie J.A."/>
            <person name="Ng W.-L."/>
            <person name="Kazmierczak K.M."/>
            <person name="Andrzejewski T.M."/>
            <person name="Davidsen T.M."/>
            <person name="Wayne K.J."/>
            <person name="Tettelin H."/>
            <person name="Glass J.I."/>
            <person name="Rusch D."/>
            <person name="Podicherti R."/>
            <person name="Tsui H.-C.T."/>
            <person name="Winkler M.E."/>
        </authorList>
    </citation>
    <scope>NUCLEOTIDE SEQUENCE</scope>
</reference>
<organism evidence="7">
    <name type="scientific">marine metagenome</name>
    <dbReference type="NCBI Taxonomy" id="408172"/>
    <lineage>
        <taxon>unclassified sequences</taxon>
        <taxon>metagenomes</taxon>
        <taxon>ecological metagenomes</taxon>
    </lineage>
</organism>
<feature type="transmembrane region" description="Helical" evidence="6">
    <location>
        <begin position="58"/>
        <end position="85"/>
    </location>
</feature>
<feature type="non-terminal residue" evidence="7">
    <location>
        <position position="96"/>
    </location>
</feature>
<evidence type="ECO:0000256" key="3">
    <source>
        <dbReference type="ARBA" id="ARBA00022692"/>
    </source>
</evidence>
<keyword evidence="5 6" id="KW-0472">Membrane</keyword>
<keyword evidence="4 6" id="KW-1133">Transmembrane helix</keyword>
<dbReference type="GO" id="GO:0005886">
    <property type="term" value="C:plasma membrane"/>
    <property type="evidence" value="ECO:0007669"/>
    <property type="project" value="UniProtKB-SubCell"/>
</dbReference>
<protein>
    <recommendedName>
        <fullName evidence="8">Branched-chain amino acid ABC transporter permease</fullName>
    </recommendedName>
</protein>
<comment type="subcellular location">
    <subcellularLocation>
        <location evidence="1">Cell membrane</location>
        <topology evidence="1">Multi-pass membrane protein</topology>
    </subcellularLocation>
</comment>
<keyword evidence="2" id="KW-1003">Cell membrane</keyword>
<evidence type="ECO:0000256" key="1">
    <source>
        <dbReference type="ARBA" id="ARBA00004651"/>
    </source>
</evidence>
<evidence type="ECO:0000256" key="6">
    <source>
        <dbReference type="SAM" id="Phobius"/>
    </source>
</evidence>
<feature type="transmembrane region" description="Helical" evidence="6">
    <location>
        <begin position="34"/>
        <end position="52"/>
    </location>
</feature>
<name>A0A383B6Z6_9ZZZZ</name>
<evidence type="ECO:0000256" key="5">
    <source>
        <dbReference type="ARBA" id="ARBA00023136"/>
    </source>
</evidence>
<feature type="transmembrane region" description="Helical" evidence="6">
    <location>
        <begin position="6"/>
        <end position="27"/>
    </location>
</feature>
<dbReference type="GO" id="GO:0022857">
    <property type="term" value="F:transmembrane transporter activity"/>
    <property type="evidence" value="ECO:0007669"/>
    <property type="project" value="InterPro"/>
</dbReference>